<comment type="caution">
    <text evidence="1">The sequence shown here is derived from an EMBL/GenBank/DDBJ whole genome shotgun (WGS) entry which is preliminary data.</text>
</comment>
<gene>
    <name evidence="1" type="ORF">GCM10008908_01700</name>
</gene>
<sequence length="229" mass="26636">MKIDDSIIKYCLKNVMFITGTAYAGKSTMVKRLAEKYNLISREENYHFNMTSKIAKPDLFPNVCYFETMKDWQEFVNRSPESYEKWIVESNLEIAEFEIAELIRVSKDRKVIVDTNIPIELLKNIADYNQVAIMLSPQSMAVGQFFDRDDADKKFIKAQIMQSKNPEKTMANYLEGIARVNSQEHYEEYKNSGFFTLVRDNIGVDTKEETLSALAKHFGLIDEEITKQY</sequence>
<dbReference type="Gene3D" id="3.40.50.300">
    <property type="entry name" value="P-loop containing nucleotide triphosphate hydrolases"/>
    <property type="match status" value="1"/>
</dbReference>
<keyword evidence="2" id="KW-1185">Reference proteome</keyword>
<evidence type="ECO:0000313" key="1">
    <source>
        <dbReference type="EMBL" id="GAA0765333.1"/>
    </source>
</evidence>
<evidence type="ECO:0000313" key="2">
    <source>
        <dbReference type="Proteomes" id="UP001501047"/>
    </source>
</evidence>
<protein>
    <submittedName>
        <fullName evidence="1">Uncharacterized protein</fullName>
    </submittedName>
</protein>
<organism evidence="1 2">
    <name type="scientific">Clostridium subterminale</name>
    <dbReference type="NCBI Taxonomy" id="1550"/>
    <lineage>
        <taxon>Bacteria</taxon>
        <taxon>Bacillati</taxon>
        <taxon>Bacillota</taxon>
        <taxon>Clostridia</taxon>
        <taxon>Eubacteriales</taxon>
        <taxon>Clostridiaceae</taxon>
        <taxon>Clostridium</taxon>
    </lineage>
</organism>
<reference evidence="2" key="1">
    <citation type="journal article" date="2019" name="Int. J. Syst. Evol. Microbiol.">
        <title>The Global Catalogue of Microorganisms (GCM) 10K type strain sequencing project: providing services to taxonomists for standard genome sequencing and annotation.</title>
        <authorList>
            <consortium name="The Broad Institute Genomics Platform"/>
            <consortium name="The Broad Institute Genome Sequencing Center for Infectious Disease"/>
            <person name="Wu L."/>
            <person name="Ma J."/>
        </authorList>
    </citation>
    <scope>NUCLEOTIDE SEQUENCE [LARGE SCALE GENOMIC DNA]</scope>
    <source>
        <strain evidence="2">JCM 1417</strain>
    </source>
</reference>
<name>A0ABP3VTV1_CLOSU</name>
<dbReference type="Proteomes" id="UP001501047">
    <property type="component" value="Unassembled WGS sequence"/>
</dbReference>
<proteinExistence type="predicted"/>
<dbReference type="EMBL" id="BAAACI010000001">
    <property type="protein sequence ID" value="GAA0765333.1"/>
    <property type="molecule type" value="Genomic_DNA"/>
</dbReference>
<dbReference type="InterPro" id="IPR027417">
    <property type="entry name" value="P-loop_NTPase"/>
</dbReference>
<accession>A0ABP3VTV1</accession>
<dbReference type="SUPFAM" id="SSF52540">
    <property type="entry name" value="P-loop containing nucleoside triphosphate hydrolases"/>
    <property type="match status" value="1"/>
</dbReference>